<sequence>MKFFAALFALAALVALVAADNTLASRDADVCYRCAMSYIDCFRLFGFTGCTDRNAEHYTWCRECTGSDPAW</sequence>
<evidence type="ECO:0000313" key="2">
    <source>
        <dbReference type="EMBL" id="WFD36488.1"/>
    </source>
</evidence>
<gene>
    <name evidence="2" type="ORF">MCUN1_003368</name>
</gene>
<reference evidence="2" key="1">
    <citation type="submission" date="2023-03" db="EMBL/GenBank/DDBJ databases">
        <title>Mating type loci evolution in Malassezia.</title>
        <authorList>
            <person name="Coelho M.A."/>
        </authorList>
    </citation>
    <scope>NUCLEOTIDE SEQUENCE</scope>
    <source>
        <strain evidence="2">CBS 11721</strain>
    </source>
</reference>
<keyword evidence="1" id="KW-0732">Signal</keyword>
<proteinExistence type="predicted"/>
<dbReference type="EMBL" id="CP119881">
    <property type="protein sequence ID" value="WFD36488.1"/>
    <property type="molecule type" value="Genomic_DNA"/>
</dbReference>
<evidence type="ECO:0000313" key="3">
    <source>
        <dbReference type="Proteomes" id="UP001219933"/>
    </source>
</evidence>
<evidence type="ECO:0000256" key="1">
    <source>
        <dbReference type="SAM" id="SignalP"/>
    </source>
</evidence>
<keyword evidence="3" id="KW-1185">Reference proteome</keyword>
<feature type="signal peptide" evidence="1">
    <location>
        <begin position="1"/>
        <end position="19"/>
    </location>
</feature>
<dbReference type="AlphaFoldDB" id="A0AAF0F1F8"/>
<protein>
    <submittedName>
        <fullName evidence="2">Uncharacterized protein</fullName>
    </submittedName>
</protein>
<organism evidence="2 3">
    <name type="scientific">Malassezia cuniculi</name>
    <dbReference type="NCBI Taxonomy" id="948313"/>
    <lineage>
        <taxon>Eukaryota</taxon>
        <taxon>Fungi</taxon>
        <taxon>Dikarya</taxon>
        <taxon>Basidiomycota</taxon>
        <taxon>Ustilaginomycotina</taxon>
        <taxon>Malasseziomycetes</taxon>
        <taxon>Malasseziales</taxon>
        <taxon>Malasseziaceae</taxon>
        <taxon>Malassezia</taxon>
    </lineage>
</organism>
<accession>A0AAF0F1F8</accession>
<name>A0AAF0F1F8_9BASI</name>
<feature type="chain" id="PRO_5042227009" evidence="1">
    <location>
        <begin position="20"/>
        <end position="71"/>
    </location>
</feature>
<dbReference type="Proteomes" id="UP001219933">
    <property type="component" value="Chromosome 5"/>
</dbReference>